<accession>A0A4S2KCS2</accession>
<dbReference type="PROSITE" id="PS50062">
    <property type="entry name" value="BCL2_FAMILY"/>
    <property type="match status" value="1"/>
</dbReference>
<dbReference type="Pfam" id="PF00452">
    <property type="entry name" value="Bcl-2"/>
    <property type="match status" value="1"/>
</dbReference>
<dbReference type="Proteomes" id="UP000310200">
    <property type="component" value="Unassembled WGS sequence"/>
</dbReference>
<evidence type="ECO:0000313" key="7">
    <source>
        <dbReference type="Proteomes" id="UP000310200"/>
    </source>
</evidence>
<feature type="region of interest" description="Disordered" evidence="3">
    <location>
        <begin position="1"/>
        <end position="69"/>
    </location>
</feature>
<dbReference type="GO" id="GO:0051400">
    <property type="term" value="F:BH domain binding"/>
    <property type="evidence" value="ECO:0007669"/>
    <property type="project" value="TreeGrafter"/>
</dbReference>
<keyword evidence="4" id="KW-0472">Membrane</keyword>
<evidence type="ECO:0000256" key="2">
    <source>
        <dbReference type="ARBA" id="ARBA00022703"/>
    </source>
</evidence>
<dbReference type="GO" id="GO:0042981">
    <property type="term" value="P:regulation of apoptotic process"/>
    <property type="evidence" value="ECO:0007669"/>
    <property type="project" value="InterPro"/>
</dbReference>
<comment type="caution">
    <text evidence="6">The sequence shown here is derived from an EMBL/GenBank/DDBJ whole genome shotgun (WGS) entry which is preliminary data.</text>
</comment>
<dbReference type="EMBL" id="QBLH01002756">
    <property type="protein sequence ID" value="TGZ47112.1"/>
    <property type="molecule type" value="Genomic_DNA"/>
</dbReference>
<dbReference type="PANTHER" id="PTHR11256">
    <property type="entry name" value="BCL-2 RELATED"/>
    <property type="match status" value="1"/>
</dbReference>
<protein>
    <submittedName>
        <fullName evidence="6">Bcl-2-like protein 1</fullName>
    </submittedName>
</protein>
<evidence type="ECO:0000256" key="1">
    <source>
        <dbReference type="ARBA" id="ARBA00009458"/>
    </source>
</evidence>
<keyword evidence="4" id="KW-0812">Transmembrane</keyword>
<dbReference type="InterPro" id="IPR046371">
    <property type="entry name" value="Bcl-2_BH1-3"/>
</dbReference>
<organism evidence="6 7">
    <name type="scientific">Temnothorax longispinosus</name>
    <dbReference type="NCBI Taxonomy" id="300112"/>
    <lineage>
        <taxon>Eukaryota</taxon>
        <taxon>Metazoa</taxon>
        <taxon>Ecdysozoa</taxon>
        <taxon>Arthropoda</taxon>
        <taxon>Hexapoda</taxon>
        <taxon>Insecta</taxon>
        <taxon>Pterygota</taxon>
        <taxon>Neoptera</taxon>
        <taxon>Endopterygota</taxon>
        <taxon>Hymenoptera</taxon>
        <taxon>Apocrita</taxon>
        <taxon>Aculeata</taxon>
        <taxon>Formicoidea</taxon>
        <taxon>Formicidae</taxon>
        <taxon>Myrmicinae</taxon>
        <taxon>Temnothorax</taxon>
    </lineage>
</organism>
<comment type="similarity">
    <text evidence="1">Belongs to the Bcl-2 family.</text>
</comment>
<dbReference type="CDD" id="cd06845">
    <property type="entry name" value="Bcl-2_like"/>
    <property type="match status" value="1"/>
</dbReference>
<reference evidence="6 7" key="1">
    <citation type="journal article" date="2019" name="Philos. Trans. R. Soc. Lond., B, Biol. Sci.">
        <title>Ant behaviour and brain gene expression of defending hosts depend on the ecological success of the intruding social parasite.</title>
        <authorList>
            <person name="Kaur R."/>
            <person name="Stoldt M."/>
            <person name="Jongepier E."/>
            <person name="Feldmeyer B."/>
            <person name="Menzel F."/>
            <person name="Bornberg-Bauer E."/>
            <person name="Foitzik S."/>
        </authorList>
    </citation>
    <scope>NUCLEOTIDE SEQUENCE [LARGE SCALE GENOMIC DNA]</scope>
    <source>
        <tissue evidence="6">Whole body</tissue>
    </source>
</reference>
<keyword evidence="7" id="KW-1185">Reference proteome</keyword>
<dbReference type="AlphaFoldDB" id="A0A4S2KCS2"/>
<feature type="domain" description="Bcl-2 Bcl-2 homology region 1-3" evidence="5">
    <location>
        <begin position="194"/>
        <end position="291"/>
    </location>
</feature>
<dbReference type="STRING" id="300112.A0A4S2KCS2"/>
<dbReference type="InterPro" id="IPR002475">
    <property type="entry name" value="Bcl2-like"/>
</dbReference>
<dbReference type="SUPFAM" id="SSF56854">
    <property type="entry name" value="Bcl-2 inhibitors of programmed cell death"/>
    <property type="match status" value="1"/>
</dbReference>
<sequence>DLRRPEERRWENGNDLDGAGRRAETRGSSLGPATAKKKRMAGDDGTTTNNEILDAEGGEEGQGTSARGELHSRVGGILECDPPGNRNSSNERVAAAAAAATATATATAVAVADNEDGVCRYAVGAANRAMSFFEMCQIRLQYLFPQLGPPPRYNIHDDSIESTAEILANDVIRYLLKEDIYLISQDPVSRSMRHNVYQMLNKHSILFTSMVNRLNVVPDTAYETFMGVANELFLHGVITWARIVCLYAFMGRLALWARDRRMHSLKKKLPLYVSRYVGENITHFIKGYGGWEQLCVEYPVAEEVSGAVWRSLLMTGATLGLIATILSVTS</sequence>
<evidence type="ECO:0000256" key="3">
    <source>
        <dbReference type="SAM" id="MobiDB-lite"/>
    </source>
</evidence>
<keyword evidence="2" id="KW-0053">Apoptosis</keyword>
<dbReference type="PRINTS" id="PR01862">
    <property type="entry name" value="BCL2FAMILY"/>
</dbReference>
<dbReference type="GO" id="GO:0001836">
    <property type="term" value="P:release of cytochrome c from mitochondria"/>
    <property type="evidence" value="ECO:0007669"/>
    <property type="project" value="TreeGrafter"/>
</dbReference>
<dbReference type="SMART" id="SM00337">
    <property type="entry name" value="BCL"/>
    <property type="match status" value="1"/>
</dbReference>
<dbReference type="InterPro" id="IPR026298">
    <property type="entry name" value="Bcl-2_fam"/>
</dbReference>
<dbReference type="InterPro" id="IPR036834">
    <property type="entry name" value="Bcl-2-like_sf"/>
</dbReference>
<feature type="transmembrane region" description="Helical" evidence="4">
    <location>
        <begin position="232"/>
        <end position="257"/>
    </location>
</feature>
<feature type="non-terminal residue" evidence="6">
    <location>
        <position position="1"/>
    </location>
</feature>
<gene>
    <name evidence="6" type="ORF">DBV15_10382</name>
</gene>
<dbReference type="GO" id="GO:0097192">
    <property type="term" value="P:extrinsic apoptotic signaling pathway in absence of ligand"/>
    <property type="evidence" value="ECO:0007669"/>
    <property type="project" value="TreeGrafter"/>
</dbReference>
<proteinExistence type="inferred from homology"/>
<dbReference type="GO" id="GO:0008630">
    <property type="term" value="P:intrinsic apoptotic signaling pathway in response to DNA damage"/>
    <property type="evidence" value="ECO:0007669"/>
    <property type="project" value="TreeGrafter"/>
</dbReference>
<name>A0A4S2KCS2_9HYME</name>
<feature type="compositionally biased region" description="Basic and acidic residues" evidence="3">
    <location>
        <begin position="1"/>
        <end position="25"/>
    </location>
</feature>
<evidence type="ECO:0000256" key="4">
    <source>
        <dbReference type="SAM" id="Phobius"/>
    </source>
</evidence>
<evidence type="ECO:0000259" key="5">
    <source>
        <dbReference type="SMART" id="SM00337"/>
    </source>
</evidence>
<dbReference type="GO" id="GO:0005741">
    <property type="term" value="C:mitochondrial outer membrane"/>
    <property type="evidence" value="ECO:0007669"/>
    <property type="project" value="TreeGrafter"/>
</dbReference>
<dbReference type="Gene3D" id="1.10.437.10">
    <property type="entry name" value="Blc2-like"/>
    <property type="match status" value="1"/>
</dbReference>
<evidence type="ECO:0000313" key="6">
    <source>
        <dbReference type="EMBL" id="TGZ47112.1"/>
    </source>
</evidence>
<keyword evidence="4" id="KW-1133">Transmembrane helix</keyword>